<dbReference type="Proteomes" id="UP000184383">
    <property type="component" value="Unassembled WGS sequence"/>
</dbReference>
<evidence type="ECO:0000313" key="1">
    <source>
        <dbReference type="EMBL" id="OJJ31476.1"/>
    </source>
</evidence>
<dbReference type="Pfam" id="PF11578">
    <property type="entry name" value="DUF3237"/>
    <property type="match status" value="1"/>
</dbReference>
<dbReference type="EMBL" id="KV878216">
    <property type="protein sequence ID" value="OJJ31476.1"/>
    <property type="molecule type" value="Genomic_DNA"/>
</dbReference>
<accession>A0A1L9R983</accession>
<dbReference type="VEuPathDB" id="FungiDB:ASPWEDRAFT_45414"/>
<name>A0A1L9R983_ASPWE</name>
<dbReference type="GeneID" id="63752381"/>
<dbReference type="AlphaFoldDB" id="A0A1L9R983"/>
<organism evidence="1 2">
    <name type="scientific">Aspergillus wentii DTO 134E9</name>
    <dbReference type="NCBI Taxonomy" id="1073089"/>
    <lineage>
        <taxon>Eukaryota</taxon>
        <taxon>Fungi</taxon>
        <taxon>Dikarya</taxon>
        <taxon>Ascomycota</taxon>
        <taxon>Pezizomycotina</taxon>
        <taxon>Eurotiomycetes</taxon>
        <taxon>Eurotiomycetidae</taxon>
        <taxon>Eurotiales</taxon>
        <taxon>Aspergillaceae</taxon>
        <taxon>Aspergillus</taxon>
        <taxon>Aspergillus subgen. Cremei</taxon>
    </lineage>
</organism>
<evidence type="ECO:0000313" key="2">
    <source>
        <dbReference type="Proteomes" id="UP000184383"/>
    </source>
</evidence>
<proteinExistence type="predicted"/>
<dbReference type="Gene3D" id="2.40.160.20">
    <property type="match status" value="1"/>
</dbReference>
<protein>
    <submittedName>
        <fullName evidence="1">Uncharacterized protein</fullName>
    </submittedName>
</protein>
<dbReference type="STRING" id="1073089.A0A1L9R983"/>
<dbReference type="OrthoDB" id="2544694at2759"/>
<gene>
    <name evidence="1" type="ORF">ASPWEDRAFT_45414</name>
</gene>
<sequence>MDPTTNAMHIDVRTQARTPDGHGFYIRYKGIIKLDEKAKSVIGGGPNVGSTQFGDHEWFTTPILETSHPDLKWVEESVFVAQGRFVVEQEMPNAMEYRICRVVI</sequence>
<dbReference type="RefSeq" id="XP_040685153.1">
    <property type="nucleotide sequence ID" value="XM_040836533.1"/>
</dbReference>
<keyword evidence="2" id="KW-1185">Reference proteome</keyword>
<reference evidence="2" key="1">
    <citation type="journal article" date="2017" name="Genome Biol.">
        <title>Comparative genomics reveals high biological diversity and specific adaptations in the industrially and medically important fungal genus Aspergillus.</title>
        <authorList>
            <person name="de Vries R.P."/>
            <person name="Riley R."/>
            <person name="Wiebenga A."/>
            <person name="Aguilar-Osorio G."/>
            <person name="Amillis S."/>
            <person name="Uchima C.A."/>
            <person name="Anderluh G."/>
            <person name="Asadollahi M."/>
            <person name="Askin M."/>
            <person name="Barry K."/>
            <person name="Battaglia E."/>
            <person name="Bayram O."/>
            <person name="Benocci T."/>
            <person name="Braus-Stromeyer S.A."/>
            <person name="Caldana C."/>
            <person name="Canovas D."/>
            <person name="Cerqueira G.C."/>
            <person name="Chen F."/>
            <person name="Chen W."/>
            <person name="Choi C."/>
            <person name="Clum A."/>
            <person name="Dos Santos R.A."/>
            <person name="Damasio A.R."/>
            <person name="Diallinas G."/>
            <person name="Emri T."/>
            <person name="Fekete E."/>
            <person name="Flipphi M."/>
            <person name="Freyberg S."/>
            <person name="Gallo A."/>
            <person name="Gournas C."/>
            <person name="Habgood R."/>
            <person name="Hainaut M."/>
            <person name="Harispe M.L."/>
            <person name="Henrissat B."/>
            <person name="Hilden K.S."/>
            <person name="Hope R."/>
            <person name="Hossain A."/>
            <person name="Karabika E."/>
            <person name="Karaffa L."/>
            <person name="Karanyi Z."/>
            <person name="Krasevec N."/>
            <person name="Kuo A."/>
            <person name="Kusch H."/>
            <person name="LaButti K."/>
            <person name="Lagendijk E.L."/>
            <person name="Lapidus A."/>
            <person name="Levasseur A."/>
            <person name="Lindquist E."/>
            <person name="Lipzen A."/>
            <person name="Logrieco A.F."/>
            <person name="MacCabe A."/>
            <person name="Maekelae M.R."/>
            <person name="Malavazi I."/>
            <person name="Melin P."/>
            <person name="Meyer V."/>
            <person name="Mielnichuk N."/>
            <person name="Miskei M."/>
            <person name="Molnar A.P."/>
            <person name="Mule G."/>
            <person name="Ngan C.Y."/>
            <person name="Orejas M."/>
            <person name="Orosz E."/>
            <person name="Ouedraogo J.P."/>
            <person name="Overkamp K.M."/>
            <person name="Park H.-S."/>
            <person name="Perrone G."/>
            <person name="Piumi F."/>
            <person name="Punt P.J."/>
            <person name="Ram A.F."/>
            <person name="Ramon A."/>
            <person name="Rauscher S."/>
            <person name="Record E."/>
            <person name="Riano-Pachon D.M."/>
            <person name="Robert V."/>
            <person name="Roehrig J."/>
            <person name="Ruller R."/>
            <person name="Salamov A."/>
            <person name="Salih N.S."/>
            <person name="Samson R.A."/>
            <person name="Sandor E."/>
            <person name="Sanguinetti M."/>
            <person name="Schuetze T."/>
            <person name="Sepcic K."/>
            <person name="Shelest E."/>
            <person name="Sherlock G."/>
            <person name="Sophianopoulou V."/>
            <person name="Squina F.M."/>
            <person name="Sun H."/>
            <person name="Susca A."/>
            <person name="Todd R.B."/>
            <person name="Tsang A."/>
            <person name="Unkles S.E."/>
            <person name="van de Wiele N."/>
            <person name="van Rossen-Uffink D."/>
            <person name="Oliveira J.V."/>
            <person name="Vesth T.C."/>
            <person name="Visser J."/>
            <person name="Yu J.-H."/>
            <person name="Zhou M."/>
            <person name="Andersen M.R."/>
            <person name="Archer D.B."/>
            <person name="Baker S.E."/>
            <person name="Benoit I."/>
            <person name="Brakhage A.A."/>
            <person name="Braus G.H."/>
            <person name="Fischer R."/>
            <person name="Frisvad J.C."/>
            <person name="Goldman G.H."/>
            <person name="Houbraken J."/>
            <person name="Oakley B."/>
            <person name="Pocsi I."/>
            <person name="Scazzocchio C."/>
            <person name="Seiboth B."/>
            <person name="vanKuyk P.A."/>
            <person name="Wortman J."/>
            <person name="Dyer P.S."/>
            <person name="Grigoriev I.V."/>
        </authorList>
    </citation>
    <scope>NUCLEOTIDE SEQUENCE [LARGE SCALE GENOMIC DNA]</scope>
    <source>
        <strain evidence="2">DTO 134E9</strain>
    </source>
</reference>